<dbReference type="Proteomes" id="UP001159363">
    <property type="component" value="Chromosome 14"/>
</dbReference>
<sequence length="825" mass="90655">MKILMRTSARTIKATENQQNLLQKKYRASPLKESPRDMCVTACPRPCLSQPFGVVCTPASSVKSNVRSFRTATGKEKQWGEGTVTRDEVERVFVFCAGATVAEWLACSPPTEANRVQSLAGSPDFRKWESRWTMPLVGGFSLRSPVSPAPSFRRRSVVSTSITPISSQDLAVKSCPNIFTHLLFILENESRRFPPLTLSRTDDEPTCCTRDCCRPTEESWRRKAEGCDPGARSRKTARLPPSKLGPFVILKQISASGLVAAMVWHCTGVSIALKVAVLPACRAGSPQGCVPVDALGGALDRRGRLAGEQLASYLHLLGPASLHHVTQVQHHGHRRLTAAAAAAVRVGHAEAHHSRVDAQLFAALVVSVSAQLHREKVLGKGSAIAFVRNPSKHAAGVISKNHGKPKSGWSDRESNPGRPECESISPFTVPMLAVADFNSHWSLCWLVASPSSNTCHLGSPRTPITPEIQSAEDQELTSPNRRVWRWRYARRHAFVNLRPLLVLQPSPSLARAGWRKGTALGNVRLVISVVVWRLCTRFPTFISGWCVTYLGCGRLWVRIPVDITGRNHVMSIPIQHSTNHVMSISIQHSTNHVMSIPIQHSTNHVMSIPIQHSTNHVMSIPIQPPTNHVMSIPIQPSTNHVMSIPIQPSTNHVMSIPIQHSTNHAMSIPIQHSTNHVMSIPIQPSTNHVMPIPIQHSTNHVMSIPIQHSTNHVMSIPIQPSTNHVMSIPIQHSTNHVMSIPIQPSTNHVMSIPIQPSTNHVMSIPIQHSTNHVMSIPIQHSTNHVMSIPIQPSTNHVMSIPIQPSTNHVMPIPIQHSTNPGGDPR</sequence>
<comment type="caution">
    <text evidence="2">The sequence shown here is derived from an EMBL/GenBank/DDBJ whole genome shotgun (WGS) entry which is preliminary data.</text>
</comment>
<organism evidence="2 3">
    <name type="scientific">Dryococelus australis</name>
    <dbReference type="NCBI Taxonomy" id="614101"/>
    <lineage>
        <taxon>Eukaryota</taxon>
        <taxon>Metazoa</taxon>
        <taxon>Ecdysozoa</taxon>
        <taxon>Arthropoda</taxon>
        <taxon>Hexapoda</taxon>
        <taxon>Insecta</taxon>
        <taxon>Pterygota</taxon>
        <taxon>Neoptera</taxon>
        <taxon>Polyneoptera</taxon>
        <taxon>Phasmatodea</taxon>
        <taxon>Verophasmatodea</taxon>
        <taxon>Anareolatae</taxon>
        <taxon>Phasmatidae</taxon>
        <taxon>Eurycanthinae</taxon>
        <taxon>Dryococelus</taxon>
    </lineage>
</organism>
<evidence type="ECO:0000313" key="2">
    <source>
        <dbReference type="EMBL" id="KAJ8867964.1"/>
    </source>
</evidence>
<keyword evidence="3" id="KW-1185">Reference proteome</keyword>
<proteinExistence type="predicted"/>
<dbReference type="PANTHER" id="PTHR37458:SF1">
    <property type="entry name" value="THISBE"/>
    <property type="match status" value="1"/>
</dbReference>
<reference evidence="2 3" key="1">
    <citation type="submission" date="2023-02" db="EMBL/GenBank/DDBJ databases">
        <title>LHISI_Scaffold_Assembly.</title>
        <authorList>
            <person name="Stuart O.P."/>
            <person name="Cleave R."/>
            <person name="Magrath M.J.L."/>
            <person name="Mikheyev A.S."/>
        </authorList>
    </citation>
    <scope>NUCLEOTIDE SEQUENCE [LARGE SCALE GENOMIC DNA]</scope>
    <source>
        <strain evidence="2">Daus_M_001</strain>
        <tissue evidence="2">Leg muscle</tissue>
    </source>
</reference>
<name>A0ABQ9G674_9NEOP</name>
<gene>
    <name evidence="2" type="ORF">PR048_031773</name>
</gene>
<feature type="region of interest" description="Disordered" evidence="1">
    <location>
        <begin position="396"/>
        <end position="419"/>
    </location>
</feature>
<protein>
    <submittedName>
        <fullName evidence="2">Uncharacterized protein</fullName>
    </submittedName>
</protein>
<feature type="compositionally biased region" description="Basic and acidic residues" evidence="1">
    <location>
        <begin position="409"/>
        <end position="419"/>
    </location>
</feature>
<accession>A0ABQ9G674</accession>
<dbReference type="EMBL" id="JARBHB010000015">
    <property type="protein sequence ID" value="KAJ8867964.1"/>
    <property type="molecule type" value="Genomic_DNA"/>
</dbReference>
<evidence type="ECO:0000256" key="1">
    <source>
        <dbReference type="SAM" id="MobiDB-lite"/>
    </source>
</evidence>
<dbReference type="PANTHER" id="PTHR37458">
    <property type="entry name" value="THISBE"/>
    <property type="match status" value="1"/>
</dbReference>
<evidence type="ECO:0000313" key="3">
    <source>
        <dbReference type="Proteomes" id="UP001159363"/>
    </source>
</evidence>